<comment type="caution">
    <text evidence="1">The sequence shown here is derived from an EMBL/GenBank/DDBJ whole genome shotgun (WGS) entry which is preliminary data.</text>
</comment>
<reference evidence="1" key="2">
    <citation type="journal article" date="2021" name="PeerJ">
        <title>Extensive microbial diversity within the chicken gut microbiome revealed by metagenomics and culture.</title>
        <authorList>
            <person name="Gilroy R."/>
            <person name="Ravi A."/>
            <person name="Getino M."/>
            <person name="Pursley I."/>
            <person name="Horton D.L."/>
            <person name="Alikhan N.F."/>
            <person name="Baker D."/>
            <person name="Gharbi K."/>
            <person name="Hall N."/>
            <person name="Watson M."/>
            <person name="Adriaenssens E.M."/>
            <person name="Foster-Nyarko E."/>
            <person name="Jarju S."/>
            <person name="Secka A."/>
            <person name="Antonio M."/>
            <person name="Oren A."/>
            <person name="Chaudhuri R.R."/>
            <person name="La Ragione R."/>
            <person name="Hildebrand F."/>
            <person name="Pallen M.J."/>
        </authorList>
    </citation>
    <scope>NUCLEOTIDE SEQUENCE</scope>
    <source>
        <strain evidence="1">F6-4510</strain>
    </source>
</reference>
<name>A0A9D9DXT9_9FIRM</name>
<organism evidence="1 2">
    <name type="scientific">Candidatus Fimicola merdigallinarum</name>
    <dbReference type="NCBI Taxonomy" id="2840819"/>
    <lineage>
        <taxon>Bacteria</taxon>
        <taxon>Bacillati</taxon>
        <taxon>Bacillota</taxon>
        <taxon>Clostridia</taxon>
        <taxon>Lachnospirales</taxon>
        <taxon>Lachnospiraceae</taxon>
        <taxon>Lachnospiraceae incertae sedis</taxon>
        <taxon>Candidatus Fimicola</taxon>
    </lineage>
</organism>
<gene>
    <name evidence="1" type="ORF">IAC55_06120</name>
</gene>
<dbReference type="Proteomes" id="UP000823611">
    <property type="component" value="Unassembled WGS sequence"/>
</dbReference>
<sequence>MSNREKIDNFISRVKGRSSLEIIGLFVSEREQLLEGITPSEEKELIEGILSDMSEKDRDRVYKFIKFLNENNN</sequence>
<proteinExistence type="predicted"/>
<accession>A0A9D9DXT9</accession>
<evidence type="ECO:0000313" key="2">
    <source>
        <dbReference type="Proteomes" id="UP000823611"/>
    </source>
</evidence>
<dbReference type="EMBL" id="JADIMX010000115">
    <property type="protein sequence ID" value="MBO8434878.1"/>
    <property type="molecule type" value="Genomic_DNA"/>
</dbReference>
<reference evidence="1" key="1">
    <citation type="submission" date="2020-10" db="EMBL/GenBank/DDBJ databases">
        <authorList>
            <person name="Gilroy R."/>
        </authorList>
    </citation>
    <scope>NUCLEOTIDE SEQUENCE</scope>
    <source>
        <strain evidence="1">F6-4510</strain>
    </source>
</reference>
<dbReference type="AlphaFoldDB" id="A0A9D9DXT9"/>
<evidence type="ECO:0000313" key="1">
    <source>
        <dbReference type="EMBL" id="MBO8434878.1"/>
    </source>
</evidence>
<protein>
    <submittedName>
        <fullName evidence="1">Uncharacterized protein</fullName>
    </submittedName>
</protein>